<dbReference type="SUPFAM" id="SSF53092">
    <property type="entry name" value="Creatinase/prolidase N-terminal domain"/>
    <property type="match status" value="1"/>
</dbReference>
<dbReference type="Proteomes" id="UP000243205">
    <property type="component" value="Unassembled WGS sequence"/>
</dbReference>
<dbReference type="OrthoDB" id="9806388at2"/>
<dbReference type="GO" id="GO:0008235">
    <property type="term" value="F:metalloexopeptidase activity"/>
    <property type="evidence" value="ECO:0007669"/>
    <property type="project" value="UniProtKB-ARBA"/>
</dbReference>
<evidence type="ECO:0000256" key="3">
    <source>
        <dbReference type="ARBA" id="ARBA00022801"/>
    </source>
</evidence>
<dbReference type="PANTHER" id="PTHR46112">
    <property type="entry name" value="AMINOPEPTIDASE"/>
    <property type="match status" value="1"/>
</dbReference>
<feature type="domain" description="Creatinase N-terminal" evidence="6">
    <location>
        <begin position="5"/>
        <end position="126"/>
    </location>
</feature>
<reference evidence="8" key="1">
    <citation type="submission" date="2016-10" db="EMBL/GenBank/DDBJ databases">
        <authorList>
            <person name="Varghese N."/>
            <person name="Submissions S."/>
        </authorList>
    </citation>
    <scope>NUCLEOTIDE SEQUENCE [LARGE SCALE GENOMIC DNA]</scope>
    <source>
        <strain evidence="8">DSM 8987</strain>
    </source>
</reference>
<dbReference type="GO" id="GO:0004177">
    <property type="term" value="F:aminopeptidase activity"/>
    <property type="evidence" value="ECO:0007669"/>
    <property type="project" value="UniProtKB-KW"/>
</dbReference>
<keyword evidence="8" id="KW-1185">Reference proteome</keyword>
<dbReference type="PROSITE" id="PS00491">
    <property type="entry name" value="PROLINE_PEPTIDASE"/>
    <property type="match status" value="1"/>
</dbReference>
<dbReference type="GO" id="GO:0006508">
    <property type="term" value="P:proteolysis"/>
    <property type="evidence" value="ECO:0007669"/>
    <property type="project" value="UniProtKB-KW"/>
</dbReference>
<dbReference type="InterPro" id="IPR000587">
    <property type="entry name" value="Creatinase_N"/>
</dbReference>
<proteinExistence type="predicted"/>
<sequence>MLALRIDRLRSHLNHAGLDAVVLLNPLHLRYYAGFTGSDGVLVVGLTQTFFLTDSRYTTQAREQVRADAQQTYRQKPQGVRKALNELGANAVGCEGDYVTLTQFDQLQKACPAVRWQVLDDLAHLRQVKDASEVAFLEQAARINAEAFTAVQNQIRPGLREVDLAVALEHAMRCGGGEDRAFDLIVASGVRGACPHGVASTKALASGELLTIDFGTRVQGYHSDETLTLALGPVPDVLRRLHDIVLQAHDLALAVLTPGIPAREVDRVAREYIASQGYGACFGHGLGHGVGLAIHEGPTLSPHSEVLLTEGMVFTIEPGIYVPELGGVRIEDTVVLTSDGYRLLTRLPKTFCQLDVVAYHRR</sequence>
<dbReference type="AlphaFoldDB" id="A0A1G7ASQ2"/>
<dbReference type="InterPro" id="IPR001131">
    <property type="entry name" value="Peptidase_M24B_aminopep-P_CS"/>
</dbReference>
<dbReference type="EMBL" id="FNAQ01000004">
    <property type="protein sequence ID" value="SDE17730.1"/>
    <property type="molecule type" value="Genomic_DNA"/>
</dbReference>
<evidence type="ECO:0000259" key="6">
    <source>
        <dbReference type="Pfam" id="PF01321"/>
    </source>
</evidence>
<dbReference type="STRING" id="57664.SAMN05661003_104182"/>
<dbReference type="InterPro" id="IPR001714">
    <property type="entry name" value="Pept_M24_MAP"/>
</dbReference>
<feature type="domain" description="Peptidase M24" evidence="5">
    <location>
        <begin position="137"/>
        <end position="337"/>
    </location>
</feature>
<accession>A0A1G7ASQ2</accession>
<dbReference type="GO" id="GO:0046872">
    <property type="term" value="F:metal ion binding"/>
    <property type="evidence" value="ECO:0007669"/>
    <property type="project" value="UniProtKB-KW"/>
</dbReference>
<dbReference type="PANTHER" id="PTHR46112:SF3">
    <property type="entry name" value="AMINOPEPTIDASE YPDF"/>
    <property type="match status" value="1"/>
</dbReference>
<name>A0A1G7ASQ2_9BACT</name>
<evidence type="ECO:0000259" key="5">
    <source>
        <dbReference type="Pfam" id="PF00557"/>
    </source>
</evidence>
<dbReference type="RefSeq" id="WP_092077329.1">
    <property type="nucleotide sequence ID" value="NZ_FNAQ01000004.1"/>
</dbReference>
<keyword evidence="2" id="KW-0479">Metal-binding</keyword>
<keyword evidence="3" id="KW-0378">Hydrolase</keyword>
<keyword evidence="7" id="KW-0031">Aminopeptidase</keyword>
<protein>
    <submittedName>
        <fullName evidence="7">Xaa-Pro aminopeptidase</fullName>
    </submittedName>
</protein>
<organism evidence="7 8">
    <name type="scientific">Desulfuromonas thiophila</name>
    <dbReference type="NCBI Taxonomy" id="57664"/>
    <lineage>
        <taxon>Bacteria</taxon>
        <taxon>Pseudomonadati</taxon>
        <taxon>Thermodesulfobacteriota</taxon>
        <taxon>Desulfuromonadia</taxon>
        <taxon>Desulfuromonadales</taxon>
        <taxon>Desulfuromonadaceae</taxon>
        <taxon>Desulfuromonas</taxon>
    </lineage>
</organism>
<evidence type="ECO:0000313" key="8">
    <source>
        <dbReference type="Proteomes" id="UP000243205"/>
    </source>
</evidence>
<dbReference type="InterPro" id="IPR029149">
    <property type="entry name" value="Creatin/AminoP/Spt16_N"/>
</dbReference>
<evidence type="ECO:0000256" key="4">
    <source>
        <dbReference type="ARBA" id="ARBA00023049"/>
    </source>
</evidence>
<dbReference type="PRINTS" id="PR00599">
    <property type="entry name" value="MAPEPTIDASE"/>
</dbReference>
<dbReference type="SUPFAM" id="SSF55920">
    <property type="entry name" value="Creatinase/aminopeptidase"/>
    <property type="match status" value="1"/>
</dbReference>
<evidence type="ECO:0000313" key="7">
    <source>
        <dbReference type="EMBL" id="SDE17730.1"/>
    </source>
</evidence>
<keyword evidence="4" id="KW-0482">Metalloprotease</keyword>
<dbReference type="Gene3D" id="3.90.230.10">
    <property type="entry name" value="Creatinase/methionine aminopeptidase superfamily"/>
    <property type="match status" value="1"/>
</dbReference>
<keyword evidence="1" id="KW-0645">Protease</keyword>
<dbReference type="Pfam" id="PF00557">
    <property type="entry name" value="Peptidase_M24"/>
    <property type="match status" value="1"/>
</dbReference>
<dbReference type="Gene3D" id="3.40.350.10">
    <property type="entry name" value="Creatinase/prolidase N-terminal domain"/>
    <property type="match status" value="1"/>
</dbReference>
<dbReference type="InterPro" id="IPR036005">
    <property type="entry name" value="Creatinase/aminopeptidase-like"/>
</dbReference>
<gene>
    <name evidence="7" type="ORF">SAMN05661003_104182</name>
</gene>
<evidence type="ECO:0000256" key="2">
    <source>
        <dbReference type="ARBA" id="ARBA00022723"/>
    </source>
</evidence>
<evidence type="ECO:0000256" key="1">
    <source>
        <dbReference type="ARBA" id="ARBA00022670"/>
    </source>
</evidence>
<dbReference type="Pfam" id="PF01321">
    <property type="entry name" value="Creatinase_N"/>
    <property type="match status" value="1"/>
</dbReference>
<dbReference type="InterPro" id="IPR050659">
    <property type="entry name" value="Peptidase_M24B"/>
</dbReference>
<dbReference type="InterPro" id="IPR000994">
    <property type="entry name" value="Pept_M24"/>
</dbReference>